<dbReference type="GO" id="GO:0006508">
    <property type="term" value="P:proteolysis"/>
    <property type="evidence" value="ECO:0007669"/>
    <property type="project" value="InterPro"/>
</dbReference>
<dbReference type="Gene3D" id="2.60.40.2310">
    <property type="match status" value="1"/>
</dbReference>
<evidence type="ECO:0000256" key="1">
    <source>
        <dbReference type="ARBA" id="ARBA00004613"/>
    </source>
</evidence>
<dbReference type="STRING" id="3476.A0A2P5C8Z8"/>
<accession>A0A2P5C8Z8</accession>
<proteinExistence type="inferred from homology"/>
<dbReference type="Pfam" id="PF17766">
    <property type="entry name" value="fn3_6"/>
    <property type="match status" value="1"/>
</dbReference>
<dbReference type="GO" id="GO:0005576">
    <property type="term" value="C:extracellular region"/>
    <property type="evidence" value="ECO:0007669"/>
    <property type="project" value="UniProtKB-SubCell"/>
</dbReference>
<comment type="subcellular location">
    <subcellularLocation>
        <location evidence="1">Secreted</location>
    </subcellularLocation>
</comment>
<dbReference type="GO" id="GO:0004252">
    <property type="term" value="F:serine-type endopeptidase activity"/>
    <property type="evidence" value="ECO:0007669"/>
    <property type="project" value="InterPro"/>
</dbReference>
<reference evidence="7" key="1">
    <citation type="submission" date="2016-06" db="EMBL/GenBank/DDBJ databases">
        <title>Parallel loss of symbiosis genes in relatives of nitrogen-fixing non-legume Parasponia.</title>
        <authorList>
            <person name="Van Velzen R."/>
            <person name="Holmer R."/>
            <person name="Bu F."/>
            <person name="Rutten L."/>
            <person name="Van Zeijl A."/>
            <person name="Liu W."/>
            <person name="Santuari L."/>
            <person name="Cao Q."/>
            <person name="Sharma T."/>
            <person name="Shen D."/>
            <person name="Roswanjaya Y."/>
            <person name="Wardhani T."/>
            <person name="Kalhor M.S."/>
            <person name="Jansen J."/>
            <person name="Van den Hoogen J."/>
            <person name="Gungor B."/>
            <person name="Hartog M."/>
            <person name="Hontelez J."/>
            <person name="Verver J."/>
            <person name="Yang W.-C."/>
            <person name="Schijlen E."/>
            <person name="Repin R."/>
            <person name="Schilthuizen M."/>
            <person name="Schranz E."/>
            <person name="Heidstra R."/>
            <person name="Miyata K."/>
            <person name="Fedorova E."/>
            <person name="Kohlen W."/>
            <person name="Bisseling T."/>
            <person name="Smit S."/>
            <person name="Geurts R."/>
        </authorList>
    </citation>
    <scope>NUCLEOTIDE SEQUENCE [LARGE SCALE GENOMIC DNA]</scope>
    <source>
        <strain evidence="7">cv. WU1-14</strain>
    </source>
</reference>
<name>A0A2P5C8Z8_PARAD</name>
<organism evidence="6 7">
    <name type="scientific">Parasponia andersonii</name>
    <name type="common">Sponia andersonii</name>
    <dbReference type="NCBI Taxonomy" id="3476"/>
    <lineage>
        <taxon>Eukaryota</taxon>
        <taxon>Viridiplantae</taxon>
        <taxon>Streptophyta</taxon>
        <taxon>Embryophyta</taxon>
        <taxon>Tracheophyta</taxon>
        <taxon>Spermatophyta</taxon>
        <taxon>Magnoliopsida</taxon>
        <taxon>eudicotyledons</taxon>
        <taxon>Gunneridae</taxon>
        <taxon>Pentapetalae</taxon>
        <taxon>rosids</taxon>
        <taxon>fabids</taxon>
        <taxon>Rosales</taxon>
        <taxon>Cannabaceae</taxon>
        <taxon>Parasponia</taxon>
    </lineage>
</organism>
<dbReference type="Proteomes" id="UP000237105">
    <property type="component" value="Unassembled WGS sequence"/>
</dbReference>
<sequence length="307" mass="33607">MRLLPSPAKSKLPTKDKATLFTISGSSLLSEDKDSSRMALFPCSNGAILVLERAELSEPGDSETGNFGIRGQHPRRVSAPRGKNDRRQIVVSRERRYLNGLSPFERRGSSAQKLPPGLVSGRRVGDHDNSRYPEPKTKPILDYMSSPANLFATGAGNVNPSRANDPGLVYAIEPEDYVPYLCGLNYTDIEVRVIAQLKVKKIREAQLNCPSFPIVFGPSPESFTRTVTNVSPANSSYRVQAVSPSGVGVRVMPDVISFTEMKQRAAYNVSFSLENDSGNGGQLSGQGFLRWVSSEHSVWSPISVMFK</sequence>
<comment type="similarity">
    <text evidence="2">Belongs to the peptidase S8 family.</text>
</comment>
<comment type="caution">
    <text evidence="6">The sequence shown here is derived from an EMBL/GenBank/DDBJ whole genome shotgun (WGS) entry which is preliminary data.</text>
</comment>
<feature type="domain" description="Subtilisin-like protease fibronectin type-III" evidence="5">
    <location>
        <begin position="206"/>
        <end position="304"/>
    </location>
</feature>
<dbReference type="EMBL" id="JXTB01000159">
    <property type="protein sequence ID" value="PON57465.1"/>
    <property type="molecule type" value="Genomic_DNA"/>
</dbReference>
<evidence type="ECO:0000313" key="7">
    <source>
        <dbReference type="Proteomes" id="UP000237105"/>
    </source>
</evidence>
<evidence type="ECO:0000256" key="3">
    <source>
        <dbReference type="ARBA" id="ARBA00022729"/>
    </source>
</evidence>
<dbReference type="Gene3D" id="3.40.50.200">
    <property type="entry name" value="Peptidase S8/S53 domain"/>
    <property type="match status" value="1"/>
</dbReference>
<dbReference type="InterPro" id="IPR041469">
    <property type="entry name" value="Subtilisin-like_FN3"/>
</dbReference>
<evidence type="ECO:0000259" key="5">
    <source>
        <dbReference type="Pfam" id="PF17766"/>
    </source>
</evidence>
<feature type="region of interest" description="Disordered" evidence="4">
    <location>
        <begin position="105"/>
        <end position="139"/>
    </location>
</feature>
<dbReference type="OrthoDB" id="206201at2759"/>
<dbReference type="InterPro" id="IPR036852">
    <property type="entry name" value="Peptidase_S8/S53_dom_sf"/>
</dbReference>
<evidence type="ECO:0000256" key="2">
    <source>
        <dbReference type="ARBA" id="ARBA00011073"/>
    </source>
</evidence>
<feature type="compositionally biased region" description="Basic and acidic residues" evidence="4">
    <location>
        <begin position="123"/>
        <end position="139"/>
    </location>
</feature>
<keyword evidence="7" id="KW-1185">Reference proteome</keyword>
<dbReference type="InterPro" id="IPR045051">
    <property type="entry name" value="SBT"/>
</dbReference>
<evidence type="ECO:0000313" key="6">
    <source>
        <dbReference type="EMBL" id="PON57465.1"/>
    </source>
</evidence>
<gene>
    <name evidence="6" type="ORF">PanWU01x14_173710</name>
</gene>
<evidence type="ECO:0000256" key="4">
    <source>
        <dbReference type="SAM" id="MobiDB-lite"/>
    </source>
</evidence>
<dbReference type="AlphaFoldDB" id="A0A2P5C8Z8"/>
<dbReference type="PANTHER" id="PTHR10795">
    <property type="entry name" value="PROPROTEIN CONVERTASE SUBTILISIN/KEXIN"/>
    <property type="match status" value="1"/>
</dbReference>
<protein>
    <submittedName>
        <fullName evidence="6">Peptidase S8, subtilisin-related</fullName>
    </submittedName>
</protein>
<keyword evidence="3" id="KW-0732">Signal</keyword>
<feature type="region of interest" description="Disordered" evidence="4">
    <location>
        <begin position="59"/>
        <end position="85"/>
    </location>
</feature>